<reference evidence="6 7" key="1">
    <citation type="submission" date="2017-09" db="EMBL/GenBank/DDBJ databases">
        <authorList>
            <person name="Ehlers B."/>
            <person name="Leendertz F.H."/>
        </authorList>
    </citation>
    <scope>NUCLEOTIDE SEQUENCE [LARGE SCALE GENOMIC DNA]</scope>
    <source>
        <strain evidence="6 7">DSM 45537</strain>
    </source>
</reference>
<dbReference type="SUPFAM" id="SSF46689">
    <property type="entry name" value="Homeodomain-like"/>
    <property type="match status" value="1"/>
</dbReference>
<dbReference type="InterPro" id="IPR009057">
    <property type="entry name" value="Homeodomain-like_sf"/>
</dbReference>
<evidence type="ECO:0000313" key="7">
    <source>
        <dbReference type="Proteomes" id="UP000219565"/>
    </source>
</evidence>
<evidence type="ECO:0000313" key="6">
    <source>
        <dbReference type="EMBL" id="SNY88623.1"/>
    </source>
</evidence>
<dbReference type="Pfam" id="PF00440">
    <property type="entry name" value="TetR_N"/>
    <property type="match status" value="1"/>
</dbReference>
<dbReference type="GO" id="GO:0000976">
    <property type="term" value="F:transcription cis-regulatory region binding"/>
    <property type="evidence" value="ECO:0007669"/>
    <property type="project" value="TreeGrafter"/>
</dbReference>
<dbReference type="RefSeq" id="WP_179831025.1">
    <property type="nucleotide sequence ID" value="NZ_OBEG01000006.1"/>
</dbReference>
<dbReference type="GO" id="GO:0045892">
    <property type="term" value="P:negative regulation of DNA-templated transcription"/>
    <property type="evidence" value="ECO:0007669"/>
    <property type="project" value="UniProtKB-ARBA"/>
</dbReference>
<evidence type="ECO:0000256" key="3">
    <source>
        <dbReference type="ARBA" id="ARBA00023163"/>
    </source>
</evidence>
<feature type="DNA-binding region" description="H-T-H motif" evidence="4">
    <location>
        <begin position="37"/>
        <end position="56"/>
    </location>
</feature>
<dbReference type="Proteomes" id="UP000219565">
    <property type="component" value="Unassembled WGS sequence"/>
</dbReference>
<keyword evidence="7" id="KW-1185">Reference proteome</keyword>
<keyword evidence="2 4" id="KW-0238">DNA-binding</keyword>
<accession>A0A285LVY4</accession>
<dbReference type="InterPro" id="IPR050109">
    <property type="entry name" value="HTH-type_TetR-like_transc_reg"/>
</dbReference>
<dbReference type="InterPro" id="IPR001647">
    <property type="entry name" value="HTH_TetR"/>
</dbReference>
<feature type="domain" description="HTH tetR-type" evidence="5">
    <location>
        <begin position="14"/>
        <end position="74"/>
    </location>
</feature>
<organism evidence="6 7">
    <name type="scientific">Nocardia amikacinitolerans</name>
    <dbReference type="NCBI Taxonomy" id="756689"/>
    <lineage>
        <taxon>Bacteria</taxon>
        <taxon>Bacillati</taxon>
        <taxon>Actinomycetota</taxon>
        <taxon>Actinomycetes</taxon>
        <taxon>Mycobacteriales</taxon>
        <taxon>Nocardiaceae</taxon>
        <taxon>Nocardia</taxon>
    </lineage>
</organism>
<name>A0A285LVY4_9NOCA</name>
<evidence type="ECO:0000259" key="5">
    <source>
        <dbReference type="PROSITE" id="PS50977"/>
    </source>
</evidence>
<evidence type="ECO:0000256" key="4">
    <source>
        <dbReference type="PROSITE-ProRule" id="PRU00335"/>
    </source>
</evidence>
<dbReference type="AlphaFoldDB" id="A0A285LVY4"/>
<dbReference type="PANTHER" id="PTHR30055:SF243">
    <property type="entry name" value="HTH-TYPE TRANSCRIPTIONAL REGULATOR RV1816"/>
    <property type="match status" value="1"/>
</dbReference>
<dbReference type="Gene3D" id="1.10.357.10">
    <property type="entry name" value="Tetracycline Repressor, domain 2"/>
    <property type="match status" value="1"/>
</dbReference>
<dbReference type="STRING" id="1379680.GCA_001612615_01844"/>
<keyword evidence="1" id="KW-0805">Transcription regulation</keyword>
<gene>
    <name evidence="6" type="ORF">SAMN04244553_5603</name>
</gene>
<proteinExistence type="predicted"/>
<evidence type="ECO:0000256" key="1">
    <source>
        <dbReference type="ARBA" id="ARBA00023015"/>
    </source>
</evidence>
<dbReference type="FunFam" id="1.10.10.60:FF:000141">
    <property type="entry name" value="TetR family transcriptional regulator"/>
    <property type="match status" value="1"/>
</dbReference>
<evidence type="ECO:0000256" key="2">
    <source>
        <dbReference type="ARBA" id="ARBA00023125"/>
    </source>
</evidence>
<dbReference type="PANTHER" id="PTHR30055">
    <property type="entry name" value="HTH-TYPE TRANSCRIPTIONAL REGULATOR RUTR"/>
    <property type="match status" value="1"/>
</dbReference>
<dbReference type="PROSITE" id="PS50977">
    <property type="entry name" value="HTH_TETR_2"/>
    <property type="match status" value="1"/>
</dbReference>
<dbReference type="GO" id="GO:0003700">
    <property type="term" value="F:DNA-binding transcription factor activity"/>
    <property type="evidence" value="ECO:0007669"/>
    <property type="project" value="TreeGrafter"/>
</dbReference>
<protein>
    <submittedName>
        <fullName evidence="6">Transcriptional regulator, TetR family</fullName>
    </submittedName>
</protein>
<dbReference type="PRINTS" id="PR00455">
    <property type="entry name" value="HTHTETR"/>
</dbReference>
<sequence>MTLGKAGTKGVPRERREQQILDIATVEFGDRGYAKASVADIAAAAGVSKPLIYNYFESRDGLHAACVRRAGDGLVAAVSATQAVSGAEGKALATLAAIFTAIDGRVQNWKIIYDSTLPTDGPAADVARGYQKALNAMGAEGSAQVLADAAVTDAEDHSLLLAIWFSVVSTVVAWWGEHPQHSPDEMTARCVRLFEALRAPANPRG</sequence>
<dbReference type="EMBL" id="OBEG01000006">
    <property type="protein sequence ID" value="SNY88623.1"/>
    <property type="molecule type" value="Genomic_DNA"/>
</dbReference>
<keyword evidence="3" id="KW-0804">Transcription</keyword>